<protein>
    <submittedName>
        <fullName evidence="2">Retrotransposon hot spot (RHS) protein</fullName>
    </submittedName>
</protein>
<proteinExistence type="predicted"/>
<dbReference type="NCBIfam" id="TIGR01631">
    <property type="entry name" value="Trypano_RHS"/>
    <property type="match status" value="1"/>
</dbReference>
<sequence>MNGYIIYDVFRQGQGPTKKFPPARTWGIIVLTSPNVNNYKGWAKQRDCETQIIMNCPDELDVKAICAWETRDEPAEDQKKYRVAVESHMEEVEPILRYIFDEKKSKRRFEAAKATVNQLTASDAEHYKGIMAKSLWPAKNPSHQLVKIVRVRGEKGGERFLNAPVCYLLGQETILILAGVMAETDFVLLALESKDSLLSSVLEK</sequence>
<dbReference type="Pfam" id="PF07999">
    <property type="entry name" value="RHSP"/>
    <property type="match status" value="1"/>
</dbReference>
<dbReference type="OrthoDB" id="252802at2759"/>
<evidence type="ECO:0000259" key="1">
    <source>
        <dbReference type="Pfam" id="PF07999"/>
    </source>
</evidence>
<organism evidence="2 3">
    <name type="scientific">Trypanosoma conorhini</name>
    <dbReference type="NCBI Taxonomy" id="83891"/>
    <lineage>
        <taxon>Eukaryota</taxon>
        <taxon>Discoba</taxon>
        <taxon>Euglenozoa</taxon>
        <taxon>Kinetoplastea</taxon>
        <taxon>Metakinetoplastina</taxon>
        <taxon>Trypanosomatida</taxon>
        <taxon>Trypanosomatidae</taxon>
        <taxon>Trypanosoma</taxon>
    </lineage>
</organism>
<accession>A0A3R7KJP2</accession>
<feature type="domain" description="Retrotransposon hot spot protein,C-terminal" evidence="1">
    <location>
        <begin position="1"/>
        <end position="188"/>
    </location>
</feature>
<dbReference type="GeneID" id="40323516"/>
<evidence type="ECO:0000313" key="2">
    <source>
        <dbReference type="EMBL" id="RNE95821.1"/>
    </source>
</evidence>
<dbReference type="Proteomes" id="UP000284403">
    <property type="component" value="Unassembled WGS sequence"/>
</dbReference>
<dbReference type="InterPro" id="IPR046836">
    <property type="entry name" value="RHS_C"/>
</dbReference>
<comment type="caution">
    <text evidence="2">The sequence shown here is derived from an EMBL/GenBank/DDBJ whole genome shotgun (WGS) entry which is preliminary data.</text>
</comment>
<evidence type="ECO:0000313" key="3">
    <source>
        <dbReference type="Proteomes" id="UP000284403"/>
    </source>
</evidence>
<gene>
    <name evidence="2" type="ORF">Tco025E_09905</name>
</gene>
<dbReference type="AlphaFoldDB" id="A0A3R7KJP2"/>
<dbReference type="EMBL" id="MKKU01001365">
    <property type="protein sequence ID" value="RNE95821.1"/>
    <property type="molecule type" value="Genomic_DNA"/>
</dbReference>
<dbReference type="RefSeq" id="XP_029223166.1">
    <property type="nucleotide sequence ID" value="XM_029376708.1"/>
</dbReference>
<dbReference type="InterPro" id="IPR006518">
    <property type="entry name" value="Trypano_RHS"/>
</dbReference>
<keyword evidence="3" id="KW-1185">Reference proteome</keyword>
<name>A0A3R7KJP2_9TRYP</name>
<reference evidence="2 3" key="1">
    <citation type="journal article" date="2018" name="BMC Genomics">
        <title>Genomic comparison of Trypanosoma conorhini and Trypanosoma rangeli to Trypanosoma cruzi strains of high and low virulence.</title>
        <authorList>
            <person name="Bradwell K.R."/>
            <person name="Koparde V.N."/>
            <person name="Matveyev A.V."/>
            <person name="Serrano M.G."/>
            <person name="Alves J.M."/>
            <person name="Parikh H."/>
            <person name="Huang B."/>
            <person name="Lee V."/>
            <person name="Espinosa-Alvarez O."/>
            <person name="Ortiz P.A."/>
            <person name="Costa-Martins A.G."/>
            <person name="Teixeira M.M."/>
            <person name="Buck G.A."/>
        </authorList>
    </citation>
    <scope>NUCLEOTIDE SEQUENCE [LARGE SCALE GENOMIC DNA]</scope>
    <source>
        <strain evidence="2 3">025E</strain>
    </source>
</reference>